<evidence type="ECO:0000256" key="1">
    <source>
        <dbReference type="SAM" id="MobiDB-lite"/>
    </source>
</evidence>
<keyword evidence="3" id="KW-1185">Reference proteome</keyword>
<protein>
    <submittedName>
        <fullName evidence="2">Uncharacterized protein</fullName>
    </submittedName>
</protein>
<organism evidence="2 3">
    <name type="scientific">Parasitella parasitica</name>
    <dbReference type="NCBI Taxonomy" id="35722"/>
    <lineage>
        <taxon>Eukaryota</taxon>
        <taxon>Fungi</taxon>
        <taxon>Fungi incertae sedis</taxon>
        <taxon>Mucoromycota</taxon>
        <taxon>Mucoromycotina</taxon>
        <taxon>Mucoromycetes</taxon>
        <taxon>Mucorales</taxon>
        <taxon>Mucorineae</taxon>
        <taxon>Mucoraceae</taxon>
        <taxon>Parasitella</taxon>
    </lineage>
</organism>
<proteinExistence type="predicted"/>
<evidence type="ECO:0000313" key="2">
    <source>
        <dbReference type="EMBL" id="CEP18358.1"/>
    </source>
</evidence>
<dbReference type="AlphaFoldDB" id="A0A0B7NSV1"/>
<dbReference type="EMBL" id="LN733809">
    <property type="protein sequence ID" value="CEP18358.1"/>
    <property type="molecule type" value="Genomic_DNA"/>
</dbReference>
<dbReference type="Proteomes" id="UP000054107">
    <property type="component" value="Unassembled WGS sequence"/>
</dbReference>
<accession>A0A0B7NSV1</accession>
<feature type="region of interest" description="Disordered" evidence="1">
    <location>
        <begin position="40"/>
        <end position="89"/>
    </location>
</feature>
<evidence type="ECO:0000313" key="3">
    <source>
        <dbReference type="Proteomes" id="UP000054107"/>
    </source>
</evidence>
<feature type="compositionally biased region" description="Basic residues" evidence="1">
    <location>
        <begin position="52"/>
        <end position="65"/>
    </location>
</feature>
<dbReference type="OrthoDB" id="2260371at2759"/>
<gene>
    <name evidence="2" type="primary">PARPA_12662.1 scaffold 45263</name>
</gene>
<sequence>MRKNYAWSRKSERAVVKLPQTRVAHTIIGAISTKGVIHIALRKPPPPPAKDTKKRARDNKGKKRAVTAVEEEADTTTSDYSQKPPPKGTTSAHYTKFINELLDILEFWSLVILQLETISSRIKDACEQVLLSDLYGFANHSKRQISKCYDRIPFQKALSSGRLRM</sequence>
<name>A0A0B7NSV1_9FUNG</name>
<reference evidence="2 3" key="1">
    <citation type="submission" date="2014-09" db="EMBL/GenBank/DDBJ databases">
        <authorList>
            <person name="Ellenberger Sabrina"/>
        </authorList>
    </citation>
    <scope>NUCLEOTIDE SEQUENCE [LARGE SCALE GENOMIC DNA]</scope>
    <source>
        <strain evidence="2 3">CBS 412.66</strain>
    </source>
</reference>